<evidence type="ECO:0000313" key="3">
    <source>
        <dbReference type="EMBL" id="KAK2906656.1"/>
    </source>
</evidence>
<reference evidence="3" key="1">
    <citation type="submission" date="2023-08" db="EMBL/GenBank/DDBJ databases">
        <title>Chromosome-level Genome Assembly of mud carp (Cirrhinus molitorella).</title>
        <authorList>
            <person name="Liu H."/>
        </authorList>
    </citation>
    <scope>NUCLEOTIDE SEQUENCE</scope>
    <source>
        <strain evidence="3">Prfri</strain>
        <tissue evidence="3">Muscle</tissue>
    </source>
</reference>
<keyword evidence="1" id="KW-0472">Membrane</keyword>
<feature type="chain" id="PRO_5041638027" evidence="2">
    <location>
        <begin position="19"/>
        <end position="191"/>
    </location>
</feature>
<keyword evidence="1" id="KW-1133">Transmembrane helix</keyword>
<comment type="caution">
    <text evidence="3">The sequence shown here is derived from an EMBL/GenBank/DDBJ whole genome shotgun (WGS) entry which is preliminary data.</text>
</comment>
<evidence type="ECO:0000256" key="1">
    <source>
        <dbReference type="SAM" id="Phobius"/>
    </source>
</evidence>
<name>A0AA88U2C2_9TELE</name>
<feature type="transmembrane region" description="Helical" evidence="1">
    <location>
        <begin position="91"/>
        <end position="114"/>
    </location>
</feature>
<dbReference type="PANTHER" id="PTHR21063:SF4">
    <property type="entry name" value="CD48 ANTIGEN-RELATED"/>
    <property type="match status" value="1"/>
</dbReference>
<proteinExistence type="predicted"/>
<dbReference type="Proteomes" id="UP001187343">
    <property type="component" value="Unassembled WGS sequence"/>
</dbReference>
<gene>
    <name evidence="3" type="ORF">Q8A67_005641</name>
</gene>
<dbReference type="InterPro" id="IPR013783">
    <property type="entry name" value="Ig-like_fold"/>
</dbReference>
<dbReference type="PANTHER" id="PTHR21063">
    <property type="entry name" value="LFA-3"/>
    <property type="match status" value="1"/>
</dbReference>
<evidence type="ECO:0000313" key="4">
    <source>
        <dbReference type="Proteomes" id="UP001187343"/>
    </source>
</evidence>
<dbReference type="EMBL" id="JAUYZG010000005">
    <property type="protein sequence ID" value="KAK2906656.1"/>
    <property type="molecule type" value="Genomic_DNA"/>
</dbReference>
<dbReference type="AlphaFoldDB" id="A0AA88U2C2"/>
<keyword evidence="2" id="KW-0732">Signal</keyword>
<feature type="signal peptide" evidence="2">
    <location>
        <begin position="1"/>
        <end position="18"/>
    </location>
</feature>
<dbReference type="Gene3D" id="2.60.40.10">
    <property type="entry name" value="Immunoglobulins"/>
    <property type="match status" value="1"/>
</dbReference>
<keyword evidence="1" id="KW-0812">Transmembrane</keyword>
<protein>
    <submittedName>
        <fullName evidence="3">Uncharacterized protein</fullName>
    </submittedName>
</protein>
<organism evidence="3 4">
    <name type="scientific">Cirrhinus molitorella</name>
    <name type="common">mud carp</name>
    <dbReference type="NCBI Taxonomy" id="172907"/>
    <lineage>
        <taxon>Eukaryota</taxon>
        <taxon>Metazoa</taxon>
        <taxon>Chordata</taxon>
        <taxon>Craniata</taxon>
        <taxon>Vertebrata</taxon>
        <taxon>Euteleostomi</taxon>
        <taxon>Actinopterygii</taxon>
        <taxon>Neopterygii</taxon>
        <taxon>Teleostei</taxon>
        <taxon>Ostariophysi</taxon>
        <taxon>Cypriniformes</taxon>
        <taxon>Cyprinidae</taxon>
        <taxon>Labeoninae</taxon>
        <taxon>Labeonini</taxon>
        <taxon>Cirrhinus</taxon>
    </lineage>
</organism>
<sequence length="191" mass="21181">MKIFVFLLILLQGEGAFGATDEVKSISVMEGNSVTLHTDLTEIQKVEYQDKNIYSCVLNNPISNQTQHLDISKLCHTCAVDTEDGLSLHHIVLICIGVVVILQVLAAVGAFSIYRKHRKTDQLRQTQEQEFFEMNNDSPDDGLAETDELKIVAVNVGGTVVLNTGTGEISSPSHLLSEIPQKTKRMCQRRQ</sequence>
<evidence type="ECO:0000256" key="2">
    <source>
        <dbReference type="SAM" id="SignalP"/>
    </source>
</evidence>
<keyword evidence="4" id="KW-1185">Reference proteome</keyword>
<accession>A0AA88U2C2</accession>